<dbReference type="InterPro" id="IPR036882">
    <property type="entry name" value="Alba-like_dom_sf"/>
</dbReference>
<dbReference type="GeneID" id="7048118"/>
<dbReference type="HOGENOM" id="CLU_2321694_0_0_1"/>
<proteinExistence type="predicted"/>
<evidence type="ECO:0000259" key="1">
    <source>
        <dbReference type="Pfam" id="PF01918"/>
    </source>
</evidence>
<dbReference type="AlphaFoldDB" id="B6K0H6"/>
<organism evidence="2 4">
    <name type="scientific">Schizosaccharomyces japonicus (strain yFS275 / FY16936)</name>
    <name type="common">Fission yeast</name>
    <dbReference type="NCBI Taxonomy" id="402676"/>
    <lineage>
        <taxon>Eukaryota</taxon>
        <taxon>Fungi</taxon>
        <taxon>Dikarya</taxon>
        <taxon>Ascomycota</taxon>
        <taxon>Taphrinomycotina</taxon>
        <taxon>Schizosaccharomycetes</taxon>
        <taxon>Schizosaccharomycetales</taxon>
        <taxon>Schizosaccharomycetaceae</taxon>
        <taxon>Schizosaccharomyces</taxon>
    </lineage>
</organism>
<protein>
    <recommendedName>
        <fullName evidence="1">DNA/RNA-binding protein Alba-like domain-containing protein</fullName>
    </recommendedName>
</protein>
<reference evidence="2 4" key="1">
    <citation type="journal article" date="2011" name="Science">
        <title>Comparative functional genomics of the fission yeasts.</title>
        <authorList>
            <person name="Rhind N."/>
            <person name="Chen Z."/>
            <person name="Yassour M."/>
            <person name="Thompson D.A."/>
            <person name="Haas B.J."/>
            <person name="Habib N."/>
            <person name="Wapinski I."/>
            <person name="Roy S."/>
            <person name="Lin M.F."/>
            <person name="Heiman D.I."/>
            <person name="Young S.K."/>
            <person name="Furuya K."/>
            <person name="Guo Y."/>
            <person name="Pidoux A."/>
            <person name="Chen H.M."/>
            <person name="Robbertse B."/>
            <person name="Goldberg J.M."/>
            <person name="Aoki K."/>
            <person name="Bayne E.H."/>
            <person name="Berlin A.M."/>
            <person name="Desjardins C.A."/>
            <person name="Dobbs E."/>
            <person name="Dukaj L."/>
            <person name="Fan L."/>
            <person name="FitzGerald M.G."/>
            <person name="French C."/>
            <person name="Gujja S."/>
            <person name="Hansen K."/>
            <person name="Keifenheim D."/>
            <person name="Levin J.Z."/>
            <person name="Mosher R.A."/>
            <person name="Mueller C.A."/>
            <person name="Pfiffner J."/>
            <person name="Priest M."/>
            <person name="Russ C."/>
            <person name="Smialowska A."/>
            <person name="Swoboda P."/>
            <person name="Sykes S.M."/>
            <person name="Vaughn M."/>
            <person name="Vengrova S."/>
            <person name="Yoder R."/>
            <person name="Zeng Q."/>
            <person name="Allshire R."/>
            <person name="Baulcombe D."/>
            <person name="Birren B.W."/>
            <person name="Brown W."/>
            <person name="Ekwall K."/>
            <person name="Kellis M."/>
            <person name="Leatherwood J."/>
            <person name="Levin H."/>
            <person name="Margalit H."/>
            <person name="Martienssen R."/>
            <person name="Nieduszynski C.A."/>
            <person name="Spatafora J.W."/>
            <person name="Friedman N."/>
            <person name="Dalgaard J.Z."/>
            <person name="Baumann P."/>
            <person name="Niki H."/>
            <person name="Regev A."/>
            <person name="Nusbaum C."/>
        </authorList>
    </citation>
    <scope>NUCLEOTIDE SEQUENCE [LARGE SCALE GENOMIC DNA]</scope>
    <source>
        <strain evidence="4">yFS275 / FY16936</strain>
    </source>
</reference>
<dbReference type="VEuPathDB" id="FungiDB:SJAG_01369"/>
<accession>B6K0H6</accession>
<sequence>MKIEAKTNSKRAVDDLWTDFAKVKRVSFYGQGTATVKVVTIAELFKRRCASENVRVHQVTKVDSPSPKPTDLLSLVTDAEEQKKEIPSLRVEIYAEGNE</sequence>
<evidence type="ECO:0000313" key="3">
    <source>
        <dbReference type="JaponicusDB" id="SJAG_01369"/>
    </source>
</evidence>
<evidence type="ECO:0000313" key="2">
    <source>
        <dbReference type="EMBL" id="EEB06326.1"/>
    </source>
</evidence>
<dbReference type="EMBL" id="KE651168">
    <property type="protein sequence ID" value="EEB06326.1"/>
    <property type="molecule type" value="Genomic_DNA"/>
</dbReference>
<dbReference type="JaponicusDB" id="SJAG_01369">
    <property type="gene designation" value="pop6"/>
</dbReference>
<dbReference type="RefSeq" id="XP_002172619.1">
    <property type="nucleotide sequence ID" value="XM_002172583.1"/>
</dbReference>
<feature type="domain" description="DNA/RNA-binding protein Alba-like" evidence="1">
    <location>
        <begin position="1"/>
        <end position="64"/>
    </location>
</feature>
<dbReference type="SUPFAM" id="SSF82704">
    <property type="entry name" value="AlbA-like"/>
    <property type="match status" value="1"/>
</dbReference>
<gene>
    <name evidence="3" type="primary">pop6</name>
    <name evidence="2" type="ORF">SJAG_01369</name>
</gene>
<dbReference type="OrthoDB" id="5345332at2759"/>
<dbReference type="Gene3D" id="3.30.110.20">
    <property type="entry name" value="Alba-like domain"/>
    <property type="match status" value="1"/>
</dbReference>
<dbReference type="GO" id="GO:0003676">
    <property type="term" value="F:nucleic acid binding"/>
    <property type="evidence" value="ECO:0007669"/>
    <property type="project" value="InterPro"/>
</dbReference>
<evidence type="ECO:0000313" key="4">
    <source>
        <dbReference type="Proteomes" id="UP000001744"/>
    </source>
</evidence>
<name>B6K0H6_SCHJY</name>
<dbReference type="InterPro" id="IPR002775">
    <property type="entry name" value="DNA/RNA-bd_Alba-like"/>
</dbReference>
<dbReference type="Pfam" id="PF01918">
    <property type="entry name" value="Alba"/>
    <property type="match status" value="1"/>
</dbReference>
<dbReference type="Proteomes" id="UP000001744">
    <property type="component" value="Unassembled WGS sequence"/>
</dbReference>
<keyword evidence="4" id="KW-1185">Reference proteome</keyword>